<gene>
    <name evidence="2" type="ORF">O181_079394</name>
</gene>
<comment type="caution">
    <text evidence="2">The sequence shown here is derived from an EMBL/GenBank/DDBJ whole genome shotgun (WGS) entry which is preliminary data.</text>
</comment>
<sequence>MDKIVKTLQEGHAQLSKSSEENGRRLNQVLDEKSHCKRGRDCLDQDLNKWFNVYQNMKPQPQGHALDTPYKEYIKPHVLLDNKQTSPSQYQDEHNTTYSEEEALKQFSEA</sequence>
<name>A0A9Q3II70_9BASI</name>
<protein>
    <submittedName>
        <fullName evidence="2">Uncharacterized protein</fullName>
    </submittedName>
</protein>
<feature type="region of interest" description="Disordered" evidence="1">
    <location>
        <begin position="1"/>
        <end position="24"/>
    </location>
</feature>
<feature type="region of interest" description="Disordered" evidence="1">
    <location>
        <begin position="80"/>
        <end position="110"/>
    </location>
</feature>
<dbReference type="OrthoDB" id="264785at2759"/>
<keyword evidence="3" id="KW-1185">Reference proteome</keyword>
<reference evidence="2" key="1">
    <citation type="submission" date="2021-03" db="EMBL/GenBank/DDBJ databases">
        <title>Draft genome sequence of rust myrtle Austropuccinia psidii MF-1, a brazilian biotype.</title>
        <authorList>
            <person name="Quecine M.C."/>
            <person name="Pachon D.M.R."/>
            <person name="Bonatelli M.L."/>
            <person name="Correr F.H."/>
            <person name="Franceschini L.M."/>
            <person name="Leite T.F."/>
            <person name="Margarido G.R.A."/>
            <person name="Almeida C.A."/>
            <person name="Ferrarezi J.A."/>
            <person name="Labate C.A."/>
        </authorList>
    </citation>
    <scope>NUCLEOTIDE SEQUENCE</scope>
    <source>
        <strain evidence="2">MF-1</strain>
    </source>
</reference>
<organism evidence="2 3">
    <name type="scientific">Austropuccinia psidii MF-1</name>
    <dbReference type="NCBI Taxonomy" id="1389203"/>
    <lineage>
        <taxon>Eukaryota</taxon>
        <taxon>Fungi</taxon>
        <taxon>Dikarya</taxon>
        <taxon>Basidiomycota</taxon>
        <taxon>Pucciniomycotina</taxon>
        <taxon>Pucciniomycetes</taxon>
        <taxon>Pucciniales</taxon>
        <taxon>Sphaerophragmiaceae</taxon>
        <taxon>Austropuccinia</taxon>
    </lineage>
</organism>
<proteinExistence type="predicted"/>
<dbReference type="EMBL" id="AVOT02044328">
    <property type="protein sequence ID" value="MBW0539679.1"/>
    <property type="molecule type" value="Genomic_DNA"/>
</dbReference>
<evidence type="ECO:0000256" key="1">
    <source>
        <dbReference type="SAM" id="MobiDB-lite"/>
    </source>
</evidence>
<dbReference type="Proteomes" id="UP000765509">
    <property type="component" value="Unassembled WGS sequence"/>
</dbReference>
<accession>A0A9Q3II70</accession>
<evidence type="ECO:0000313" key="2">
    <source>
        <dbReference type="EMBL" id="MBW0539679.1"/>
    </source>
</evidence>
<dbReference type="AlphaFoldDB" id="A0A9Q3II70"/>
<evidence type="ECO:0000313" key="3">
    <source>
        <dbReference type="Proteomes" id="UP000765509"/>
    </source>
</evidence>